<sequence>MAGCCKQYTDNWKYPTILLCLFGFFVNLRAVEPFFAAYLIGPHHNLTAEQVSASVFPVWTYSNLALLLPVFLLTDYLRYKPVIILQGLGMVISLLLSLLTHGVPAMQVMEFFYGIFSACDPAYYAYIYSVVDIAHYQKVTGYCRSITLVGVALGAVIGQLLVSLAGISLVYLNVISLTSTSVAFLCSLFLPLPSRTMFVHRKMAGDTTNILSKEMESPHSEQIQSVTITETENKSKCSNQCLQLLWRLGKEMKDCYSSMQILYWSLWWAFATAGYSQIINYVQLLWEHIEPSQKFAMYNGGAEAISTLLGAVLSFLVGYVKVNWDVFGELALTIFSAIDAGAIFIFMVYSRNIWMCYAGFIIFKSCYMLLITIATYQVAVNLSMERYALLFGFNTFVALVLQTILTLIVVDPRGLALDIVTQFIVYGSYFIVIAGIFFVRSMYLLIPLYCKGPVNQLQSAIKAKTHHYGIN</sequence>
<dbReference type="KEGG" id="xla:379156"/>
<evidence type="ECO:0000256" key="6">
    <source>
        <dbReference type="ARBA" id="ARBA00023136"/>
    </source>
</evidence>
<dbReference type="NCBIfam" id="TIGR00806">
    <property type="entry name" value="rfc"/>
    <property type="match status" value="1"/>
</dbReference>
<gene>
    <name evidence="10" type="primary">slc19a3.L</name>
</gene>
<dbReference type="Proteomes" id="UP000186698">
    <property type="component" value="Chromosome 5L"/>
</dbReference>
<evidence type="ECO:0000256" key="7">
    <source>
        <dbReference type="PIRNR" id="PIRNR028739"/>
    </source>
</evidence>
<keyword evidence="4 8" id="KW-0812">Transmembrane</keyword>
<feature type="transmembrane region" description="Helical" evidence="8">
    <location>
        <begin position="415"/>
        <end position="439"/>
    </location>
</feature>
<comment type="subcellular location">
    <subcellularLocation>
        <location evidence="1 7">Membrane</location>
        <topology evidence="1 7">Multi-pass membrane protein</topology>
    </subcellularLocation>
</comment>
<evidence type="ECO:0000256" key="8">
    <source>
        <dbReference type="SAM" id="Phobius"/>
    </source>
</evidence>
<dbReference type="PIRSF" id="PIRSF028739">
    <property type="entry name" value="Folate_carrier"/>
    <property type="match status" value="1"/>
</dbReference>
<name>A0A8J1KQ07_XENLA</name>
<keyword evidence="5 8" id="KW-1133">Transmembrane helix</keyword>
<dbReference type="PANTHER" id="PTHR10686:SF41">
    <property type="entry name" value="THIAMINE TRANSPORTER 2"/>
    <property type="match status" value="1"/>
</dbReference>
<dbReference type="CTD" id="379156"/>
<dbReference type="AlphaFoldDB" id="A0A8J1KQ07"/>
<evidence type="ECO:0000256" key="5">
    <source>
        <dbReference type="ARBA" id="ARBA00022989"/>
    </source>
</evidence>
<feature type="transmembrane region" description="Helical" evidence="8">
    <location>
        <begin position="330"/>
        <end position="349"/>
    </location>
</feature>
<dbReference type="GO" id="GO:0015234">
    <property type="term" value="F:thiamine transmembrane transporter activity"/>
    <property type="evidence" value="ECO:0000318"/>
    <property type="project" value="GO_Central"/>
</dbReference>
<dbReference type="PANTHER" id="PTHR10686">
    <property type="entry name" value="FOLATE TRANSPORTER"/>
    <property type="match status" value="1"/>
</dbReference>
<dbReference type="GeneID" id="379156"/>
<feature type="transmembrane region" description="Helical" evidence="8">
    <location>
        <begin position="171"/>
        <end position="192"/>
    </location>
</feature>
<dbReference type="GO" id="GO:0005886">
    <property type="term" value="C:plasma membrane"/>
    <property type="evidence" value="ECO:0000318"/>
    <property type="project" value="GO_Central"/>
</dbReference>
<protein>
    <submittedName>
        <fullName evidence="10">Solute carrier family 19 member 3 L homeolog isoform X1</fullName>
    </submittedName>
</protein>
<organism evidence="9 10">
    <name type="scientific">Xenopus laevis</name>
    <name type="common">African clawed frog</name>
    <dbReference type="NCBI Taxonomy" id="8355"/>
    <lineage>
        <taxon>Eukaryota</taxon>
        <taxon>Metazoa</taxon>
        <taxon>Chordata</taxon>
        <taxon>Craniata</taxon>
        <taxon>Vertebrata</taxon>
        <taxon>Euteleostomi</taxon>
        <taxon>Amphibia</taxon>
        <taxon>Batrachia</taxon>
        <taxon>Anura</taxon>
        <taxon>Pipoidea</taxon>
        <taxon>Pipidae</taxon>
        <taxon>Xenopodinae</taxon>
        <taxon>Xenopus</taxon>
        <taxon>Xenopus</taxon>
    </lineage>
</organism>
<feature type="transmembrane region" description="Helical" evidence="8">
    <location>
        <begin position="388"/>
        <end position="409"/>
    </location>
</feature>
<comment type="similarity">
    <text evidence="2 7">Belongs to the reduced folate carrier (RFC) transporter (TC 2.A.48) family.</text>
</comment>
<feature type="transmembrane region" description="Helical" evidence="8">
    <location>
        <begin position="81"/>
        <end position="99"/>
    </location>
</feature>
<feature type="transmembrane region" description="Helical" evidence="8">
    <location>
        <begin position="261"/>
        <end position="283"/>
    </location>
</feature>
<dbReference type="FunFam" id="1.20.1250.20:FF:000225">
    <property type="entry name" value="Solute carrier family 19 member 1"/>
    <property type="match status" value="1"/>
</dbReference>
<proteinExistence type="inferred from homology"/>
<evidence type="ECO:0000256" key="2">
    <source>
        <dbReference type="ARBA" id="ARBA00005773"/>
    </source>
</evidence>
<dbReference type="OrthoDB" id="18814at2759"/>
<evidence type="ECO:0000256" key="3">
    <source>
        <dbReference type="ARBA" id="ARBA00022448"/>
    </source>
</evidence>
<feature type="transmembrane region" description="Helical" evidence="8">
    <location>
        <begin position="146"/>
        <end position="165"/>
    </location>
</feature>
<evidence type="ECO:0000256" key="4">
    <source>
        <dbReference type="ARBA" id="ARBA00022692"/>
    </source>
</evidence>
<feature type="transmembrane region" description="Helical" evidence="8">
    <location>
        <begin position="295"/>
        <end position="318"/>
    </location>
</feature>
<evidence type="ECO:0000313" key="10">
    <source>
        <dbReference type="RefSeq" id="XP_041419406.1"/>
    </source>
</evidence>
<keyword evidence="6 7" id="KW-0472">Membrane</keyword>
<evidence type="ECO:0000256" key="1">
    <source>
        <dbReference type="ARBA" id="ARBA00004141"/>
    </source>
</evidence>
<dbReference type="InterPro" id="IPR036259">
    <property type="entry name" value="MFS_trans_sf"/>
</dbReference>
<feature type="transmembrane region" description="Helical" evidence="8">
    <location>
        <begin position="51"/>
        <end position="74"/>
    </location>
</feature>
<dbReference type="Gene3D" id="1.20.1250.20">
    <property type="entry name" value="MFS general substrate transporter like domains"/>
    <property type="match status" value="1"/>
</dbReference>
<evidence type="ECO:0000313" key="9">
    <source>
        <dbReference type="Proteomes" id="UP000186698"/>
    </source>
</evidence>
<accession>A0A8J1KQ07</accession>
<dbReference type="RefSeq" id="XP_041419406.1">
    <property type="nucleotide sequence ID" value="XM_041563472.1"/>
</dbReference>
<reference evidence="10" key="1">
    <citation type="submission" date="2025-08" db="UniProtKB">
        <authorList>
            <consortium name="RefSeq"/>
        </authorList>
    </citation>
    <scope>IDENTIFICATION</scope>
    <source>
        <strain evidence="10">J_2021</strain>
        <tissue evidence="10">Erythrocytes</tissue>
    </source>
</reference>
<feature type="transmembrane region" description="Helical" evidence="8">
    <location>
        <begin position="111"/>
        <end position="134"/>
    </location>
</feature>
<dbReference type="InterPro" id="IPR002666">
    <property type="entry name" value="Folate_carrier"/>
</dbReference>
<keyword evidence="9" id="KW-1185">Reference proteome</keyword>
<feature type="transmembrane region" description="Helical" evidence="8">
    <location>
        <begin position="355"/>
        <end position="376"/>
    </location>
</feature>
<dbReference type="Pfam" id="PF01770">
    <property type="entry name" value="Folate_carrier"/>
    <property type="match status" value="1"/>
</dbReference>
<dbReference type="SUPFAM" id="SSF103473">
    <property type="entry name" value="MFS general substrate transporter"/>
    <property type="match status" value="1"/>
</dbReference>
<keyword evidence="3 7" id="KW-0813">Transport</keyword>